<name>A0A3B0WV90_9ZZZZ</name>
<accession>A0A3B0WV90</accession>
<gene>
    <name evidence="1" type="ORF">MNBD_GAMMA05-245</name>
</gene>
<evidence type="ECO:0000313" key="1">
    <source>
        <dbReference type="EMBL" id="VAW55082.1"/>
    </source>
</evidence>
<sequence length="61" mass="7285">MLINTCQNLLNAIKLWFEHMNVIFSPPLHPVKIRCSELDNAKQYSARRNRSASKYNRNFYE</sequence>
<proteinExistence type="predicted"/>
<dbReference type="EMBL" id="UOFE01000046">
    <property type="protein sequence ID" value="VAW55082.1"/>
    <property type="molecule type" value="Genomic_DNA"/>
</dbReference>
<reference evidence="1" key="1">
    <citation type="submission" date="2018-06" db="EMBL/GenBank/DDBJ databases">
        <authorList>
            <person name="Zhirakovskaya E."/>
        </authorList>
    </citation>
    <scope>NUCLEOTIDE SEQUENCE</scope>
</reference>
<dbReference type="AlphaFoldDB" id="A0A3B0WV90"/>
<organism evidence="1">
    <name type="scientific">hydrothermal vent metagenome</name>
    <dbReference type="NCBI Taxonomy" id="652676"/>
    <lineage>
        <taxon>unclassified sequences</taxon>
        <taxon>metagenomes</taxon>
        <taxon>ecological metagenomes</taxon>
    </lineage>
</organism>
<protein>
    <submittedName>
        <fullName evidence="1">Uncharacterized protein</fullName>
    </submittedName>
</protein>